<proteinExistence type="predicted"/>
<accession>A0A553HS76</accession>
<gene>
    <name evidence="2" type="ORF">FHL15_008375</name>
</gene>
<feature type="compositionally biased region" description="Basic and acidic residues" evidence="1">
    <location>
        <begin position="118"/>
        <end position="128"/>
    </location>
</feature>
<sequence length="236" mass="25351">MEVGSSRKEAEAEAEGRAVAVAVRIRDRQGSATPVTLVKACSGRGGDVGKEGTKDGFRRLGIDSRVRSTSCLFRRATRALPTTPSGNTLIPITYNTSKYNPANGTPTTARGVPSGGKRGSETAETGEKRTGLRVLVSDRPPQFDTRGKGPDAWPACAHSLPKSSTTQFNVRLQYLSGDGEVVPRLEAAELQVCVCLPQKAEAEGGGRTLESKITLCEFAAGRRGNQWLYLYLRLRL</sequence>
<comment type="caution">
    <text evidence="2">The sequence shown here is derived from an EMBL/GenBank/DDBJ whole genome shotgun (WGS) entry which is preliminary data.</text>
</comment>
<dbReference type="AlphaFoldDB" id="A0A553HS76"/>
<evidence type="ECO:0000313" key="3">
    <source>
        <dbReference type="Proteomes" id="UP000319160"/>
    </source>
</evidence>
<evidence type="ECO:0000256" key="1">
    <source>
        <dbReference type="SAM" id="MobiDB-lite"/>
    </source>
</evidence>
<dbReference type="EMBL" id="VFLP01000052">
    <property type="protein sequence ID" value="TRX90796.1"/>
    <property type="molecule type" value="Genomic_DNA"/>
</dbReference>
<evidence type="ECO:0000313" key="2">
    <source>
        <dbReference type="EMBL" id="TRX90796.1"/>
    </source>
</evidence>
<protein>
    <submittedName>
        <fullName evidence="2">Uncharacterized protein</fullName>
    </submittedName>
</protein>
<name>A0A553HS76_9PEZI</name>
<keyword evidence="3" id="KW-1185">Reference proteome</keyword>
<dbReference type="Proteomes" id="UP000319160">
    <property type="component" value="Unassembled WGS sequence"/>
</dbReference>
<organism evidence="2 3">
    <name type="scientific">Xylaria flabelliformis</name>
    <dbReference type="NCBI Taxonomy" id="2512241"/>
    <lineage>
        <taxon>Eukaryota</taxon>
        <taxon>Fungi</taxon>
        <taxon>Dikarya</taxon>
        <taxon>Ascomycota</taxon>
        <taxon>Pezizomycotina</taxon>
        <taxon>Sordariomycetes</taxon>
        <taxon>Xylariomycetidae</taxon>
        <taxon>Xylariales</taxon>
        <taxon>Xylariaceae</taxon>
        <taxon>Xylaria</taxon>
    </lineage>
</organism>
<reference evidence="3" key="1">
    <citation type="submission" date="2019-06" db="EMBL/GenBank/DDBJ databases">
        <title>Draft genome sequence of the griseofulvin-producing fungus Xylaria cubensis strain G536.</title>
        <authorList>
            <person name="Mead M.E."/>
            <person name="Raja H.A."/>
            <person name="Steenwyk J.L."/>
            <person name="Knowles S.L."/>
            <person name="Oberlies N.H."/>
            <person name="Rokas A."/>
        </authorList>
    </citation>
    <scope>NUCLEOTIDE SEQUENCE [LARGE SCALE GENOMIC DNA]</scope>
    <source>
        <strain evidence="3">G536</strain>
    </source>
</reference>
<feature type="region of interest" description="Disordered" evidence="1">
    <location>
        <begin position="100"/>
        <end position="128"/>
    </location>
</feature>